<dbReference type="FunFam" id="1.10.472.10:FF:000007">
    <property type="entry name" value="Transcription factor IIIB 90 kDa subunit"/>
    <property type="match status" value="1"/>
</dbReference>
<protein>
    <recommendedName>
        <fullName evidence="10">B-related factor 1</fullName>
    </recommendedName>
</protein>
<feature type="compositionally biased region" description="Basic residues" evidence="12">
    <location>
        <begin position="514"/>
        <end position="523"/>
    </location>
</feature>
<dbReference type="CDD" id="cd20553">
    <property type="entry name" value="CYCLIN_TFIIIB90_rpt1"/>
    <property type="match status" value="1"/>
</dbReference>
<dbReference type="HOGENOM" id="CLU_010293_2_3_1"/>
<dbReference type="GO" id="GO:0017025">
    <property type="term" value="F:TBP-class protein binding"/>
    <property type="evidence" value="ECO:0007669"/>
    <property type="project" value="InterPro"/>
</dbReference>
<sequence length="636" mass="70854">MSSGERICDVCSSSNVVNDPGNGSLVCIDCGSVIEEDAIVSEVTFAETSTGAAVVTGTYLSGDAVRARGTGPYRNGAPGPESREQTLANGRRRMRELANSLSIEERVTDAASRWFTLAIHSTFNRGRKTDHVVAACLYLACRHNKMTLMLIDFSDLLQVNVFVLGQTYLKLVKNLNMSERVPLVDPSIYIQRFAALLEFGKDTTQVSLDASRLIQRMDRDWMLTGRRPAGVCGAALVIAARMNDYRRTLLEVTQVVKIADITLRKRLDEFRQTQSSDLTVEEFRAVWLSESRDPPAFIQGQLRSTNEISDAELNKLIGSDGEEPETDGEAIASARERLRSRSCSVQPDDHRARSVSVERVLEKHPDVIEDAEGFKVPAVPKRPRSPSPIEKQNERVAEVVISDDIYAHLSEPTLQEKLNELDRQETEKEHRMAAERERERQRKEKGESAETDEQQALLDAAGSLSDLDEDELDEYILSAADREAKTRLWITFNRDYLENAAAKQRNADEEGKPRPKPRARKRKKEEDSPGLPAATAGEAATIMLQSKKRVSKKLNYDVVSRLLQETEDSARAAASGDSSLASSLNGSRNPTPFHGSDDDEDEDGFEEHTGIDDEDREWQALQASNAPEEFEIEGEL</sequence>
<dbReference type="EMBL" id="BABT02000220">
    <property type="protein sequence ID" value="GAA99353.1"/>
    <property type="molecule type" value="Genomic_DNA"/>
</dbReference>
<evidence type="ECO:0000256" key="8">
    <source>
        <dbReference type="ARBA" id="ARBA00023163"/>
    </source>
</evidence>
<evidence type="ECO:0000256" key="11">
    <source>
        <dbReference type="PROSITE-ProRule" id="PRU00469"/>
    </source>
</evidence>
<evidence type="ECO:0000256" key="7">
    <source>
        <dbReference type="ARBA" id="ARBA00023159"/>
    </source>
</evidence>
<keyword evidence="9" id="KW-0539">Nucleus</keyword>
<dbReference type="InterPro" id="IPR011665">
    <property type="entry name" value="BRF1_TBP-bd_dom"/>
</dbReference>
<evidence type="ECO:0000256" key="4">
    <source>
        <dbReference type="ARBA" id="ARBA00022771"/>
    </source>
</evidence>
<evidence type="ECO:0000256" key="12">
    <source>
        <dbReference type="SAM" id="MobiDB-lite"/>
    </source>
</evidence>
<dbReference type="Proteomes" id="UP000009131">
    <property type="component" value="Unassembled WGS sequence"/>
</dbReference>
<gene>
    <name evidence="14" type="primary">Mo06048</name>
    <name evidence="14" type="ORF">E5Q_06048</name>
</gene>
<keyword evidence="7" id="KW-0010">Activator</keyword>
<keyword evidence="8" id="KW-0804">Transcription</keyword>
<feature type="compositionally biased region" description="Basic and acidic residues" evidence="12">
    <location>
        <begin position="417"/>
        <end position="448"/>
    </location>
</feature>
<evidence type="ECO:0000256" key="3">
    <source>
        <dbReference type="ARBA" id="ARBA00022723"/>
    </source>
</evidence>
<dbReference type="PRINTS" id="PR00685">
    <property type="entry name" value="TIFACTORIIB"/>
</dbReference>
<dbReference type="GO" id="GO:0006384">
    <property type="term" value="P:transcription initiation at RNA polymerase III promoter"/>
    <property type="evidence" value="ECO:0007669"/>
    <property type="project" value="UniProtKB-ARBA"/>
</dbReference>
<dbReference type="Pfam" id="PF08271">
    <property type="entry name" value="Zn_Ribbon_TF"/>
    <property type="match status" value="1"/>
</dbReference>
<dbReference type="Gene3D" id="2.20.25.10">
    <property type="match status" value="1"/>
</dbReference>
<comment type="subcellular location">
    <subcellularLocation>
        <location evidence="1">Nucleus</location>
    </subcellularLocation>
</comment>
<evidence type="ECO:0000256" key="10">
    <source>
        <dbReference type="ARBA" id="ARBA00031009"/>
    </source>
</evidence>
<feature type="region of interest" description="Disordered" evidence="12">
    <location>
        <begin position="501"/>
        <end position="539"/>
    </location>
</feature>
<dbReference type="Gene3D" id="1.10.472.10">
    <property type="entry name" value="Cyclin-like"/>
    <property type="match status" value="2"/>
</dbReference>
<dbReference type="AlphaFoldDB" id="G7E9N4"/>
<evidence type="ECO:0000259" key="13">
    <source>
        <dbReference type="PROSITE" id="PS51134"/>
    </source>
</evidence>
<dbReference type="GO" id="GO:0005634">
    <property type="term" value="C:nucleus"/>
    <property type="evidence" value="ECO:0007669"/>
    <property type="project" value="UniProtKB-SubCell"/>
</dbReference>
<dbReference type="GO" id="GO:0000126">
    <property type="term" value="C:transcription factor TFIIIB complex"/>
    <property type="evidence" value="ECO:0007669"/>
    <property type="project" value="UniProtKB-ARBA"/>
</dbReference>
<dbReference type="PROSITE" id="PS51134">
    <property type="entry name" value="ZF_TFIIB"/>
    <property type="match status" value="1"/>
</dbReference>
<dbReference type="InterPro" id="IPR013137">
    <property type="entry name" value="Znf_TFIIB"/>
</dbReference>
<dbReference type="InParanoid" id="G7E9N4"/>
<accession>G7E9N4</accession>
<dbReference type="OrthoDB" id="511529at2759"/>
<dbReference type="PANTHER" id="PTHR11618">
    <property type="entry name" value="TRANSCRIPTION INITIATION FACTOR IIB-RELATED"/>
    <property type="match status" value="1"/>
</dbReference>
<reference evidence="14 15" key="2">
    <citation type="journal article" date="2012" name="Open Biol.">
        <title>Characteristics of nucleosomes and linker DNA regions on the genome of the basidiomycete Mixia osmundae revealed by mono- and dinucleosome mapping.</title>
        <authorList>
            <person name="Nishida H."/>
            <person name="Kondo S."/>
            <person name="Matsumoto T."/>
            <person name="Suzuki Y."/>
            <person name="Yoshikawa H."/>
            <person name="Taylor T.D."/>
            <person name="Sugiyama J."/>
        </authorList>
    </citation>
    <scope>NUCLEOTIDE SEQUENCE [LARGE SCALE GENOMIC DNA]</scope>
    <source>
        <strain evidence="15">CBS 9802 / IAM 14324 / JCM 22182 / KY 12970</strain>
    </source>
</reference>
<dbReference type="Pfam" id="PF00382">
    <property type="entry name" value="TFIIB"/>
    <property type="match status" value="2"/>
</dbReference>
<dbReference type="GO" id="GO:0000995">
    <property type="term" value="F:RNA polymerase III general transcription initiation factor activity"/>
    <property type="evidence" value="ECO:0007669"/>
    <property type="project" value="TreeGrafter"/>
</dbReference>
<dbReference type="InterPro" id="IPR000812">
    <property type="entry name" value="TFIIB"/>
</dbReference>
<comment type="similarity">
    <text evidence="2">Belongs to the TFIIB family.</text>
</comment>
<dbReference type="STRING" id="764103.G7E9N4"/>
<dbReference type="eggNOG" id="KOG1598">
    <property type="taxonomic scope" value="Eukaryota"/>
</dbReference>
<dbReference type="Pfam" id="PF07741">
    <property type="entry name" value="BRF1"/>
    <property type="match status" value="1"/>
</dbReference>
<keyword evidence="5" id="KW-0862">Zinc</keyword>
<evidence type="ECO:0000256" key="1">
    <source>
        <dbReference type="ARBA" id="ARBA00004123"/>
    </source>
</evidence>
<comment type="caution">
    <text evidence="14">The sequence shown here is derived from an EMBL/GenBank/DDBJ whole genome shotgun (WGS) entry which is preliminary data.</text>
</comment>
<dbReference type="CDD" id="cd20554">
    <property type="entry name" value="CYCLIN_TFIIIB90_rpt2"/>
    <property type="match status" value="1"/>
</dbReference>
<dbReference type="SMART" id="SM00385">
    <property type="entry name" value="CYCLIN"/>
    <property type="match status" value="2"/>
</dbReference>
<evidence type="ECO:0000256" key="6">
    <source>
        <dbReference type="ARBA" id="ARBA00023015"/>
    </source>
</evidence>
<dbReference type="InterPro" id="IPR036915">
    <property type="entry name" value="Cyclin-like_sf"/>
</dbReference>
<dbReference type="SUPFAM" id="SSF47954">
    <property type="entry name" value="Cyclin-like"/>
    <property type="match status" value="2"/>
</dbReference>
<keyword evidence="4 11" id="KW-0863">Zinc-finger</keyword>
<dbReference type="GO" id="GO:0097550">
    <property type="term" value="C:transcription preinitiation complex"/>
    <property type="evidence" value="ECO:0007669"/>
    <property type="project" value="TreeGrafter"/>
</dbReference>
<evidence type="ECO:0000313" key="15">
    <source>
        <dbReference type="Proteomes" id="UP000009131"/>
    </source>
</evidence>
<feature type="region of interest" description="Disordered" evidence="12">
    <location>
        <begin position="416"/>
        <end position="465"/>
    </location>
</feature>
<dbReference type="FunFam" id="1.10.472.10:FF:000002">
    <property type="entry name" value="Transcription factor IIIB 90 kDa subunit"/>
    <property type="match status" value="1"/>
</dbReference>
<feature type="compositionally biased region" description="Low complexity" evidence="12">
    <location>
        <begin position="571"/>
        <end position="589"/>
    </location>
</feature>
<dbReference type="GO" id="GO:0008270">
    <property type="term" value="F:zinc ion binding"/>
    <property type="evidence" value="ECO:0007669"/>
    <property type="project" value="UniProtKB-KW"/>
</dbReference>
<dbReference type="InterPro" id="IPR013763">
    <property type="entry name" value="Cyclin-like_dom"/>
</dbReference>
<dbReference type="Gene3D" id="1.20.5.650">
    <property type="entry name" value="Single helix bin"/>
    <property type="match status" value="1"/>
</dbReference>
<evidence type="ECO:0000256" key="2">
    <source>
        <dbReference type="ARBA" id="ARBA00010857"/>
    </source>
</evidence>
<organism evidence="14 15">
    <name type="scientific">Mixia osmundae (strain CBS 9802 / IAM 14324 / JCM 22182 / KY 12970)</name>
    <dbReference type="NCBI Taxonomy" id="764103"/>
    <lineage>
        <taxon>Eukaryota</taxon>
        <taxon>Fungi</taxon>
        <taxon>Dikarya</taxon>
        <taxon>Basidiomycota</taxon>
        <taxon>Pucciniomycotina</taxon>
        <taxon>Mixiomycetes</taxon>
        <taxon>Mixiales</taxon>
        <taxon>Mixiaceae</taxon>
        <taxon>Mixia</taxon>
    </lineage>
</organism>
<feature type="region of interest" description="Disordered" evidence="12">
    <location>
        <begin position="567"/>
        <end position="636"/>
    </location>
</feature>
<evidence type="ECO:0000256" key="9">
    <source>
        <dbReference type="ARBA" id="ARBA00023242"/>
    </source>
</evidence>
<dbReference type="RefSeq" id="XP_014568588.1">
    <property type="nucleotide sequence ID" value="XM_014713102.1"/>
</dbReference>
<dbReference type="GO" id="GO:0070897">
    <property type="term" value="P:transcription preinitiation complex assembly"/>
    <property type="evidence" value="ECO:0007669"/>
    <property type="project" value="InterPro"/>
</dbReference>
<dbReference type="FunCoup" id="G7E9N4">
    <property type="interactions" value="138"/>
</dbReference>
<keyword evidence="15" id="KW-1185">Reference proteome</keyword>
<feature type="compositionally biased region" description="Low complexity" evidence="12">
    <location>
        <begin position="456"/>
        <end position="465"/>
    </location>
</feature>
<dbReference type="PANTHER" id="PTHR11618:SF4">
    <property type="entry name" value="TRANSCRIPTION FACTOR IIIB 90 KDA SUBUNIT"/>
    <property type="match status" value="1"/>
</dbReference>
<keyword evidence="3" id="KW-0479">Metal-binding</keyword>
<name>G7E9N4_MIXOS</name>
<evidence type="ECO:0000256" key="5">
    <source>
        <dbReference type="ARBA" id="ARBA00022833"/>
    </source>
</evidence>
<feature type="domain" description="TFIIB-type" evidence="13">
    <location>
        <begin position="4"/>
        <end position="35"/>
    </location>
</feature>
<reference evidence="14 15" key="1">
    <citation type="journal article" date="2011" name="J. Gen. Appl. Microbiol.">
        <title>Draft genome sequencing of the enigmatic basidiomycete Mixia osmundae.</title>
        <authorList>
            <person name="Nishida H."/>
            <person name="Nagatsuka Y."/>
            <person name="Sugiyama J."/>
        </authorList>
    </citation>
    <scope>NUCLEOTIDE SEQUENCE [LARGE SCALE GENOMIC DNA]</scope>
    <source>
        <strain evidence="15">CBS 9802 / IAM 14324 / JCM 22182 / KY 12970</strain>
    </source>
</reference>
<dbReference type="GO" id="GO:0001006">
    <property type="term" value="F:RNA polymerase III type 3 promoter sequence-specific DNA binding"/>
    <property type="evidence" value="ECO:0007669"/>
    <property type="project" value="TreeGrafter"/>
</dbReference>
<keyword evidence="6" id="KW-0805">Transcription regulation</keyword>
<evidence type="ECO:0000313" key="14">
    <source>
        <dbReference type="EMBL" id="GAA99353.1"/>
    </source>
</evidence>
<dbReference type="InterPro" id="IPR013150">
    <property type="entry name" value="TFIIB_cyclin"/>
</dbReference>
<dbReference type="OMA" id="TIHINIY"/>
<dbReference type="SUPFAM" id="SSF57783">
    <property type="entry name" value="Zinc beta-ribbon"/>
    <property type="match status" value="1"/>
</dbReference>
<proteinExistence type="inferred from homology"/>